<evidence type="ECO:0000313" key="2">
    <source>
        <dbReference type="EMBL" id="EHP70124.1"/>
    </source>
</evidence>
<dbReference type="Pfam" id="PF01814">
    <property type="entry name" value="Hemerythrin"/>
    <property type="match status" value="1"/>
</dbReference>
<feature type="domain" description="Hemerythrin-like" evidence="1">
    <location>
        <begin position="10"/>
        <end position="117"/>
    </location>
</feature>
<dbReference type="InterPro" id="IPR012312">
    <property type="entry name" value="Hemerythrin-like"/>
</dbReference>
<dbReference type="HOGENOM" id="CLU_1700321_0_0_2"/>
<name>H2C1K3_9CREN</name>
<reference evidence="2 3" key="1">
    <citation type="submission" date="2012-01" db="EMBL/GenBank/DDBJ databases">
        <title>Improved High-Quality Draft sequence of Metallosphaera yellowstonensis MK1.</title>
        <authorList>
            <consortium name="US DOE Joint Genome Institute"/>
            <person name="Lucas S."/>
            <person name="Han J."/>
            <person name="Cheng J.-F."/>
            <person name="Goodwin L."/>
            <person name="Pitluck S."/>
            <person name="Peters L."/>
            <person name="Teshima H."/>
            <person name="Detter J.C."/>
            <person name="Han C."/>
            <person name="Tapia R."/>
            <person name="Land M."/>
            <person name="Hauser L."/>
            <person name="Kyrpides N."/>
            <person name="Kozubal M."/>
            <person name="Macur R.E."/>
            <person name="Jay Z."/>
            <person name="Inskeep W."/>
            <person name="Woyke T."/>
        </authorList>
    </citation>
    <scope>NUCLEOTIDE SEQUENCE [LARGE SCALE GENOMIC DNA]</scope>
    <source>
        <strain evidence="2 3">MK1</strain>
    </source>
</reference>
<organism evidence="2 3">
    <name type="scientific">Metallosphaera yellowstonensis MK1</name>
    <dbReference type="NCBI Taxonomy" id="671065"/>
    <lineage>
        <taxon>Archaea</taxon>
        <taxon>Thermoproteota</taxon>
        <taxon>Thermoprotei</taxon>
        <taxon>Sulfolobales</taxon>
        <taxon>Sulfolobaceae</taxon>
        <taxon>Metallosphaera</taxon>
    </lineage>
</organism>
<dbReference type="Proteomes" id="UP000003980">
    <property type="component" value="Unassembled WGS sequence"/>
</dbReference>
<dbReference type="RefSeq" id="WP_009070562.1">
    <property type="nucleotide sequence ID" value="NZ_JH597761.1"/>
</dbReference>
<gene>
    <name evidence="2" type="ORF">MetMK1DRAFT_00006260</name>
</gene>
<dbReference type="AlphaFoldDB" id="H2C1K3"/>
<sequence>MSGNNSLRSVLSGSHREIEELIESSLRGNIVTEEEIRNIKTKIKFHMYVEEELVFPLFRRFYGLAYWLKELQEQHSRIWRELLSLTEARESPRDSISYLARMLEAHESLEEHSIYNLLDTYIDENNRREVMMRILEVKLPEGWKPKYYKEESYA</sequence>
<dbReference type="eggNOG" id="arCOG05367">
    <property type="taxonomic scope" value="Archaea"/>
</dbReference>
<dbReference type="OrthoDB" id="44081at2157"/>
<proteinExistence type="predicted"/>
<keyword evidence="3" id="KW-1185">Reference proteome</keyword>
<evidence type="ECO:0000259" key="1">
    <source>
        <dbReference type="Pfam" id="PF01814"/>
    </source>
</evidence>
<accession>H2C1K3</accession>
<dbReference type="EMBL" id="JH597761">
    <property type="protein sequence ID" value="EHP70124.1"/>
    <property type="molecule type" value="Genomic_DNA"/>
</dbReference>
<dbReference type="Gene3D" id="1.20.120.520">
    <property type="entry name" value="nmb1532 protein domain like"/>
    <property type="match status" value="1"/>
</dbReference>
<protein>
    <recommendedName>
        <fullName evidence="1">Hemerythrin-like domain-containing protein</fullName>
    </recommendedName>
</protein>
<evidence type="ECO:0000313" key="3">
    <source>
        <dbReference type="Proteomes" id="UP000003980"/>
    </source>
</evidence>